<organism evidence="2 3">
    <name type="scientific">Pseudomonas putida</name>
    <name type="common">Arthrobacter siderocapsulatus</name>
    <dbReference type="NCBI Taxonomy" id="303"/>
    <lineage>
        <taxon>Bacteria</taxon>
        <taxon>Pseudomonadati</taxon>
        <taxon>Pseudomonadota</taxon>
        <taxon>Gammaproteobacteria</taxon>
        <taxon>Pseudomonadales</taxon>
        <taxon>Pseudomonadaceae</taxon>
        <taxon>Pseudomonas</taxon>
    </lineage>
</organism>
<keyword evidence="1" id="KW-0472">Membrane</keyword>
<keyword evidence="1" id="KW-0812">Transmembrane</keyword>
<name>A0A177S9I0_PSEPU</name>
<gene>
    <name evidence="2" type="ORF">AYO28_26795</name>
</gene>
<feature type="transmembrane region" description="Helical" evidence="1">
    <location>
        <begin position="44"/>
        <end position="72"/>
    </location>
</feature>
<evidence type="ECO:0000313" key="2">
    <source>
        <dbReference type="EMBL" id="OAI84602.1"/>
    </source>
</evidence>
<proteinExistence type="predicted"/>
<comment type="caution">
    <text evidence="2">The sequence shown here is derived from an EMBL/GenBank/DDBJ whole genome shotgun (WGS) entry which is preliminary data.</text>
</comment>
<accession>A0A177S9I0</accession>
<dbReference type="RefSeq" id="WP_158467824.1">
    <property type="nucleotide sequence ID" value="NZ_LUCV01000055.1"/>
</dbReference>
<evidence type="ECO:0000256" key="1">
    <source>
        <dbReference type="SAM" id="Phobius"/>
    </source>
</evidence>
<evidence type="ECO:0000313" key="3">
    <source>
        <dbReference type="Proteomes" id="UP000077752"/>
    </source>
</evidence>
<dbReference type="AlphaFoldDB" id="A0A177S9I0"/>
<sequence length="168" mass="18023">MSSNGPANGWHSKMSSFAPFWTVTGPIALSFAAGQFLFADVYDVLGFGAILAAPIIAVVILGAASWGLYLFLKARNERSTLIGVSLSRLGGRDQLILYLIFSFTCAFALWAGMEVQSRTNSFEDTAQAETRRRQAIDVASTLVPLIITNCVPTTSAKPTDEEAPAEAQ</sequence>
<feature type="transmembrane region" description="Helical" evidence="1">
    <location>
        <begin position="95"/>
        <end position="113"/>
    </location>
</feature>
<dbReference type="EMBL" id="LUCV01000055">
    <property type="protein sequence ID" value="OAI84602.1"/>
    <property type="molecule type" value="Genomic_DNA"/>
</dbReference>
<keyword evidence="1" id="KW-1133">Transmembrane helix</keyword>
<dbReference type="Proteomes" id="UP000077752">
    <property type="component" value="Unassembled WGS sequence"/>
</dbReference>
<feature type="transmembrane region" description="Helical" evidence="1">
    <location>
        <begin position="20"/>
        <end position="38"/>
    </location>
</feature>
<protein>
    <submittedName>
        <fullName evidence="2">Uncharacterized protein</fullName>
    </submittedName>
</protein>
<reference evidence="2 3" key="1">
    <citation type="submission" date="2016-03" db="EMBL/GenBank/DDBJ databases">
        <title>Draft Genome Assembly of Pseudomonas putida strain CBF10-2.</title>
        <authorList>
            <person name="Iyer R.S."/>
            <person name="Damania A."/>
        </authorList>
    </citation>
    <scope>NUCLEOTIDE SEQUENCE [LARGE SCALE GENOMIC DNA]</scope>
    <source>
        <strain evidence="2 3">CBF10-2</strain>
    </source>
</reference>